<evidence type="ECO:0000259" key="1">
    <source>
        <dbReference type="PROSITE" id="PS50011"/>
    </source>
</evidence>
<dbReference type="EMBL" id="JAMXFA010000017">
    <property type="protein sequence ID" value="MCT7978924.1"/>
    <property type="molecule type" value="Genomic_DNA"/>
</dbReference>
<dbReference type="InterPro" id="IPR000719">
    <property type="entry name" value="Prot_kinase_dom"/>
</dbReference>
<dbReference type="Proteomes" id="UP001525961">
    <property type="component" value="Unassembled WGS sequence"/>
</dbReference>
<comment type="caution">
    <text evidence="2">The sequence shown here is derived from an EMBL/GenBank/DDBJ whole genome shotgun (WGS) entry which is preliminary data.</text>
</comment>
<sequence length="105" mass="12044">MDRRFWKKMVGDQFNNKYHLVKFIDSGTFGGVFLANEMIADHLIRQVALKIFLVDTSQLDSQIAKLRLAIRLKHPHLLDCYSFNTFANLMVSGFMGMLMDTAQTG</sequence>
<protein>
    <recommendedName>
        <fullName evidence="1">Protein kinase domain-containing protein</fullName>
    </recommendedName>
</protein>
<dbReference type="Gene3D" id="3.30.200.20">
    <property type="entry name" value="Phosphorylase Kinase, domain 1"/>
    <property type="match status" value="1"/>
</dbReference>
<gene>
    <name evidence="2" type="ORF">NG792_14525</name>
</gene>
<evidence type="ECO:0000313" key="2">
    <source>
        <dbReference type="EMBL" id="MCT7978924.1"/>
    </source>
</evidence>
<keyword evidence="3" id="KW-1185">Reference proteome</keyword>
<accession>A0ABT2N8A6</accession>
<name>A0ABT2N8A6_9CYAN</name>
<dbReference type="RefSeq" id="WP_261235863.1">
    <property type="nucleotide sequence ID" value="NZ_JAMXFA010000017.1"/>
</dbReference>
<reference evidence="2 3" key="1">
    <citation type="journal article" date="2022" name="Front. Microbiol.">
        <title>High genomic differentiation and limited gene flow indicate recent cryptic speciation within the genus Laspinema (cyanobacteria).</title>
        <authorList>
            <person name="Stanojkovic A."/>
            <person name="Skoupy S."/>
            <person name="Skaloud P."/>
            <person name="Dvorak P."/>
        </authorList>
    </citation>
    <scope>NUCLEOTIDE SEQUENCE [LARGE SCALE GENOMIC DNA]</scope>
    <source>
        <strain evidence="2 3">D3b</strain>
    </source>
</reference>
<dbReference type="InterPro" id="IPR011009">
    <property type="entry name" value="Kinase-like_dom_sf"/>
</dbReference>
<dbReference type="PROSITE" id="PS50011">
    <property type="entry name" value="PROTEIN_KINASE_DOM"/>
    <property type="match status" value="1"/>
</dbReference>
<feature type="domain" description="Protein kinase" evidence="1">
    <location>
        <begin position="18"/>
        <end position="105"/>
    </location>
</feature>
<organism evidence="2 3">
    <name type="scientific">Laspinema olomoucense D3b</name>
    <dbReference type="NCBI Taxonomy" id="2953688"/>
    <lineage>
        <taxon>Bacteria</taxon>
        <taxon>Bacillati</taxon>
        <taxon>Cyanobacteriota</taxon>
        <taxon>Cyanophyceae</taxon>
        <taxon>Oscillatoriophycideae</taxon>
        <taxon>Oscillatoriales</taxon>
        <taxon>Laspinemataceae</taxon>
        <taxon>Laspinema</taxon>
        <taxon>Laspinema olomoucense</taxon>
    </lineage>
</organism>
<evidence type="ECO:0000313" key="3">
    <source>
        <dbReference type="Proteomes" id="UP001525961"/>
    </source>
</evidence>
<dbReference type="SUPFAM" id="SSF56112">
    <property type="entry name" value="Protein kinase-like (PK-like)"/>
    <property type="match status" value="1"/>
</dbReference>
<proteinExistence type="predicted"/>